<dbReference type="AlphaFoldDB" id="A0A9D7LMW8"/>
<feature type="compositionally biased region" description="Gly residues" evidence="6">
    <location>
        <begin position="21"/>
        <end position="31"/>
    </location>
</feature>
<keyword evidence="4" id="KW-0694">RNA-binding</keyword>
<comment type="similarity">
    <text evidence="1 4 5">Belongs to the universal ribosomal protein uL15 family.</text>
</comment>
<dbReference type="SUPFAM" id="SSF52080">
    <property type="entry name" value="Ribosomal proteins L15p and L18e"/>
    <property type="match status" value="1"/>
</dbReference>
<keyword evidence="2 4" id="KW-0689">Ribosomal protein</keyword>
<dbReference type="InterPro" id="IPR036227">
    <property type="entry name" value="Ribosomal_uL15/eL18_sf"/>
</dbReference>
<evidence type="ECO:0000256" key="1">
    <source>
        <dbReference type="ARBA" id="ARBA00007320"/>
    </source>
</evidence>
<dbReference type="Pfam" id="PF00828">
    <property type="entry name" value="Ribosomal_L27A"/>
    <property type="match status" value="1"/>
</dbReference>
<name>A0A9D7LMW8_9RHOO</name>
<dbReference type="InterPro" id="IPR001196">
    <property type="entry name" value="Ribosomal_uL15_CS"/>
</dbReference>
<dbReference type="InterPro" id="IPR005749">
    <property type="entry name" value="Ribosomal_uL15_bac-type"/>
</dbReference>
<evidence type="ECO:0000256" key="3">
    <source>
        <dbReference type="ARBA" id="ARBA00023274"/>
    </source>
</evidence>
<comment type="caution">
    <text evidence="8">The sequence shown here is derived from an EMBL/GenBank/DDBJ whole genome shotgun (WGS) entry which is preliminary data.</text>
</comment>
<sequence length="144" mass="15033">MRLNTIKPGEGSKKARKRVGRGIGSGFGKTCGRGHKGQKSRAGGFHKVGFEGGQMPLQRRLPKVGFKSMTRDRNYQVRLTDLERLPVDEIDLLVLQAAGVVPGDALAAKVILSGAISRKVTLKGVGATKGAKAAIEAVGGSVAG</sequence>
<accession>A0A9D7LMW8</accession>
<feature type="domain" description="Large ribosomal subunit protein uL15/eL18" evidence="7">
    <location>
        <begin position="83"/>
        <end position="142"/>
    </location>
</feature>
<organism evidence="8 9">
    <name type="scientific">Candidatus Dechloromonas phosphorivorans</name>
    <dbReference type="NCBI Taxonomy" id="2899244"/>
    <lineage>
        <taxon>Bacteria</taxon>
        <taxon>Pseudomonadati</taxon>
        <taxon>Pseudomonadota</taxon>
        <taxon>Betaproteobacteria</taxon>
        <taxon>Rhodocyclales</taxon>
        <taxon>Azonexaceae</taxon>
        <taxon>Dechloromonas</taxon>
    </lineage>
</organism>
<dbReference type="PROSITE" id="PS00475">
    <property type="entry name" value="RIBOSOMAL_L15"/>
    <property type="match status" value="1"/>
</dbReference>
<dbReference type="NCBIfam" id="TIGR01071">
    <property type="entry name" value="rplO_bact"/>
    <property type="match status" value="1"/>
</dbReference>
<evidence type="ECO:0000313" key="8">
    <source>
        <dbReference type="EMBL" id="MBK8889259.1"/>
    </source>
</evidence>
<gene>
    <name evidence="4 8" type="primary">rplO</name>
    <name evidence="8" type="ORF">IPN75_02165</name>
</gene>
<comment type="function">
    <text evidence="4">Binds to the 23S rRNA.</text>
</comment>
<feature type="region of interest" description="Disordered" evidence="6">
    <location>
        <begin position="1"/>
        <end position="49"/>
    </location>
</feature>
<evidence type="ECO:0000256" key="6">
    <source>
        <dbReference type="SAM" id="MobiDB-lite"/>
    </source>
</evidence>
<dbReference type="GO" id="GO:0022625">
    <property type="term" value="C:cytosolic large ribosomal subunit"/>
    <property type="evidence" value="ECO:0007669"/>
    <property type="project" value="TreeGrafter"/>
</dbReference>
<evidence type="ECO:0000259" key="7">
    <source>
        <dbReference type="Pfam" id="PF00828"/>
    </source>
</evidence>
<dbReference type="InterPro" id="IPR021131">
    <property type="entry name" value="Ribosomal_uL15/eL18"/>
</dbReference>
<evidence type="ECO:0000256" key="4">
    <source>
        <dbReference type="HAMAP-Rule" id="MF_01341"/>
    </source>
</evidence>
<evidence type="ECO:0000313" key="9">
    <source>
        <dbReference type="Proteomes" id="UP000808146"/>
    </source>
</evidence>
<reference evidence="9" key="1">
    <citation type="journal article" date="2021" name="Nat. Commun.">
        <title>Connecting structure to function with the recovery of over 1000 high-quality metagenome-assembled genomes from activated sludge using long-read sequencing.</title>
        <authorList>
            <person name="Singleton C.M."/>
            <person name="Petriglieri F."/>
            <person name="Kristensen J.M."/>
            <person name="Kirkegaard R.H."/>
            <person name="Michaelsen T.Y."/>
            <person name="Andersen M.H."/>
            <person name="Kondrotaite Z."/>
            <person name="Karst S.M."/>
            <person name="Dueholm M.S."/>
            <person name="Nielsen P.H."/>
            <person name="Albertsen M."/>
        </authorList>
    </citation>
    <scope>NUCLEOTIDE SEQUENCE [LARGE SCALE GENOMIC DNA]</scope>
</reference>
<dbReference type="HAMAP" id="MF_01341">
    <property type="entry name" value="Ribosomal_uL15"/>
    <property type="match status" value="1"/>
</dbReference>
<dbReference type="EMBL" id="JADKBR010000001">
    <property type="protein sequence ID" value="MBK8889259.1"/>
    <property type="molecule type" value="Genomic_DNA"/>
</dbReference>
<dbReference type="GO" id="GO:0019843">
    <property type="term" value="F:rRNA binding"/>
    <property type="evidence" value="ECO:0007669"/>
    <property type="project" value="UniProtKB-UniRule"/>
</dbReference>
<comment type="subunit">
    <text evidence="4">Part of the 50S ribosomal subunit.</text>
</comment>
<dbReference type="PANTHER" id="PTHR12934">
    <property type="entry name" value="50S RIBOSOMAL PROTEIN L15"/>
    <property type="match status" value="1"/>
</dbReference>
<dbReference type="GO" id="GO:0003735">
    <property type="term" value="F:structural constituent of ribosome"/>
    <property type="evidence" value="ECO:0007669"/>
    <property type="project" value="InterPro"/>
</dbReference>
<proteinExistence type="inferred from homology"/>
<dbReference type="InterPro" id="IPR030878">
    <property type="entry name" value="Ribosomal_uL15"/>
</dbReference>
<protein>
    <recommendedName>
        <fullName evidence="4">Large ribosomal subunit protein uL15</fullName>
    </recommendedName>
</protein>
<keyword evidence="3 4" id="KW-0687">Ribonucleoprotein</keyword>
<evidence type="ECO:0000256" key="2">
    <source>
        <dbReference type="ARBA" id="ARBA00022980"/>
    </source>
</evidence>
<dbReference type="PANTHER" id="PTHR12934:SF11">
    <property type="entry name" value="LARGE RIBOSOMAL SUBUNIT PROTEIN UL15M"/>
    <property type="match status" value="1"/>
</dbReference>
<dbReference type="GO" id="GO:0006412">
    <property type="term" value="P:translation"/>
    <property type="evidence" value="ECO:0007669"/>
    <property type="project" value="UniProtKB-UniRule"/>
</dbReference>
<dbReference type="Gene3D" id="3.100.10.10">
    <property type="match status" value="1"/>
</dbReference>
<evidence type="ECO:0000256" key="5">
    <source>
        <dbReference type="RuleBase" id="RU003888"/>
    </source>
</evidence>
<dbReference type="Proteomes" id="UP000808146">
    <property type="component" value="Unassembled WGS sequence"/>
</dbReference>
<keyword evidence="4" id="KW-0699">rRNA-binding</keyword>